<dbReference type="GO" id="GO:0003676">
    <property type="term" value="F:nucleic acid binding"/>
    <property type="evidence" value="ECO:0007669"/>
    <property type="project" value="InterPro"/>
</dbReference>
<accession>A0A6C0E2M7</accession>
<dbReference type="InterPro" id="IPR012337">
    <property type="entry name" value="RNaseH-like_sf"/>
</dbReference>
<dbReference type="PANTHER" id="PTHR48475:SF1">
    <property type="entry name" value="RNASE H TYPE-1 DOMAIN-CONTAINING PROTEIN"/>
    <property type="match status" value="1"/>
</dbReference>
<reference evidence="2" key="1">
    <citation type="journal article" date="2020" name="Nature">
        <title>Giant virus diversity and host interactions through global metagenomics.</title>
        <authorList>
            <person name="Schulz F."/>
            <person name="Roux S."/>
            <person name="Paez-Espino D."/>
            <person name="Jungbluth S."/>
            <person name="Walsh D.A."/>
            <person name="Denef V.J."/>
            <person name="McMahon K.D."/>
            <person name="Konstantinidis K.T."/>
            <person name="Eloe-Fadrosh E.A."/>
            <person name="Kyrpides N.C."/>
            <person name="Woyke T."/>
        </authorList>
    </citation>
    <scope>NUCLEOTIDE SEQUENCE</scope>
    <source>
        <strain evidence="2">GVMAG-M-3300023179-114</strain>
    </source>
</reference>
<dbReference type="InterPro" id="IPR036397">
    <property type="entry name" value="RNaseH_sf"/>
</dbReference>
<dbReference type="CDD" id="cd09279">
    <property type="entry name" value="RNase_HI_like"/>
    <property type="match status" value="1"/>
</dbReference>
<proteinExistence type="predicted"/>
<dbReference type="GO" id="GO:0004523">
    <property type="term" value="F:RNA-DNA hybrid ribonuclease activity"/>
    <property type="evidence" value="ECO:0007669"/>
    <property type="project" value="InterPro"/>
</dbReference>
<dbReference type="EMBL" id="MN739722">
    <property type="protein sequence ID" value="QHT22982.1"/>
    <property type="molecule type" value="Genomic_DNA"/>
</dbReference>
<evidence type="ECO:0000259" key="1">
    <source>
        <dbReference type="PROSITE" id="PS50879"/>
    </source>
</evidence>
<feature type="domain" description="RNase H type-1" evidence="1">
    <location>
        <begin position="26"/>
        <end position="157"/>
    </location>
</feature>
<dbReference type="InterPro" id="IPR002156">
    <property type="entry name" value="RNaseH_domain"/>
</dbReference>
<evidence type="ECO:0000313" key="2">
    <source>
        <dbReference type="EMBL" id="QHT22982.1"/>
    </source>
</evidence>
<dbReference type="AlphaFoldDB" id="A0A6C0E2M7"/>
<dbReference type="Gene3D" id="3.30.420.10">
    <property type="entry name" value="Ribonuclease H-like superfamily/Ribonuclease H"/>
    <property type="match status" value="1"/>
</dbReference>
<dbReference type="PROSITE" id="PS50879">
    <property type="entry name" value="RNASE_H_1"/>
    <property type="match status" value="1"/>
</dbReference>
<dbReference type="SUPFAM" id="SSF53098">
    <property type="entry name" value="Ribonuclease H-like"/>
    <property type="match status" value="1"/>
</dbReference>
<name>A0A6C0E2M7_9ZZZZ</name>
<organism evidence="2">
    <name type="scientific">viral metagenome</name>
    <dbReference type="NCBI Taxonomy" id="1070528"/>
    <lineage>
        <taxon>unclassified sequences</taxon>
        <taxon>metagenomes</taxon>
        <taxon>organismal metagenomes</taxon>
    </lineage>
</organism>
<dbReference type="PANTHER" id="PTHR48475">
    <property type="entry name" value="RIBONUCLEASE H"/>
    <property type="match status" value="1"/>
</dbReference>
<protein>
    <recommendedName>
        <fullName evidence="1">RNase H type-1 domain-containing protein</fullName>
    </recommendedName>
</protein>
<sequence length="165" mass="18622">MNTFLKMNRGVKINKPKHIKIFPEITENKYILKFDGCSKGNPGLAGAGAVIYYNNNELWSCSKFIGNNVTNNQAEYHGLILGLQHAIKENIQLIKVYGDSQLIIKQMNGEYTVKSPLLIPLYEEAKMLEPYFISITYEHIYRIDNTRADELANAGAAIPLMLPSL</sequence>
<dbReference type="Pfam" id="PF13456">
    <property type="entry name" value="RVT_3"/>
    <property type="match status" value="1"/>
</dbReference>
<dbReference type="FunFam" id="3.30.420.10:FF:000076">
    <property type="entry name" value="RBR-type E3 ubiquitin transferase"/>
    <property type="match status" value="1"/>
</dbReference>